<gene>
    <name evidence="7" type="ORF">H5P30_10985</name>
</gene>
<comment type="caution">
    <text evidence="7">The sequence shown here is derived from an EMBL/GenBank/DDBJ whole genome shotgun (WGS) entry which is preliminary data.</text>
</comment>
<organism evidence="7 8">
    <name type="scientific">Puniceicoccus vermicola</name>
    <dbReference type="NCBI Taxonomy" id="388746"/>
    <lineage>
        <taxon>Bacteria</taxon>
        <taxon>Pseudomonadati</taxon>
        <taxon>Verrucomicrobiota</taxon>
        <taxon>Opitutia</taxon>
        <taxon>Puniceicoccales</taxon>
        <taxon>Puniceicoccaceae</taxon>
        <taxon>Puniceicoccus</taxon>
    </lineage>
</organism>
<comment type="subcellular location">
    <subcellularLocation>
        <location evidence="1">Cell membrane</location>
        <topology evidence="1">Multi-pass membrane protein</topology>
    </subcellularLocation>
</comment>
<name>A0A7X1E653_9BACT</name>
<keyword evidence="5 6" id="KW-0472">Membrane</keyword>
<dbReference type="GO" id="GO:0005886">
    <property type="term" value="C:plasma membrane"/>
    <property type="evidence" value="ECO:0007669"/>
    <property type="project" value="UniProtKB-SubCell"/>
</dbReference>
<keyword evidence="2" id="KW-1003">Cell membrane</keyword>
<evidence type="ECO:0000313" key="8">
    <source>
        <dbReference type="Proteomes" id="UP000525652"/>
    </source>
</evidence>
<keyword evidence="4 6" id="KW-1133">Transmembrane helix</keyword>
<protein>
    <submittedName>
        <fullName evidence="7">LysE family translocator</fullName>
    </submittedName>
</protein>
<dbReference type="EMBL" id="JACHVA010000085">
    <property type="protein sequence ID" value="MBC2602302.1"/>
    <property type="molecule type" value="Genomic_DNA"/>
</dbReference>
<evidence type="ECO:0000256" key="5">
    <source>
        <dbReference type="ARBA" id="ARBA00023136"/>
    </source>
</evidence>
<dbReference type="AlphaFoldDB" id="A0A7X1E653"/>
<dbReference type="Proteomes" id="UP000525652">
    <property type="component" value="Unassembled WGS sequence"/>
</dbReference>
<sequence length="204" mass="21648">MIWEGAIAFFGLLLLLAIVPGPTDAMVVAQAVRRGYGAAWGVIVGVVLADWLMIALVLVGFEVWVDFFELHQRFLVWISALLLTGLAISIFRSAGRTETEAEPAGNGGVRSGLAGGFLVTFVDPEALAFYCGVLPTFVSPGEVGLGETVFLGGVVSVLICGVKGTYAWLAVHGIRSKMAPRTQKTVLRGVALVMLAMAGWIILR</sequence>
<keyword evidence="3 6" id="KW-0812">Transmembrane</keyword>
<evidence type="ECO:0000256" key="4">
    <source>
        <dbReference type="ARBA" id="ARBA00022989"/>
    </source>
</evidence>
<proteinExistence type="predicted"/>
<reference evidence="7 8" key="1">
    <citation type="submission" date="2020-07" db="EMBL/GenBank/DDBJ databases">
        <authorList>
            <person name="Feng X."/>
        </authorList>
    </citation>
    <scope>NUCLEOTIDE SEQUENCE [LARGE SCALE GENOMIC DNA]</scope>
    <source>
        <strain evidence="7 8">JCM14086</strain>
    </source>
</reference>
<evidence type="ECO:0000313" key="7">
    <source>
        <dbReference type="EMBL" id="MBC2602302.1"/>
    </source>
</evidence>
<dbReference type="InterPro" id="IPR001123">
    <property type="entry name" value="LeuE-type"/>
</dbReference>
<dbReference type="PANTHER" id="PTHR30086">
    <property type="entry name" value="ARGININE EXPORTER PROTEIN ARGO"/>
    <property type="match status" value="1"/>
</dbReference>
<dbReference type="RefSeq" id="WP_185692994.1">
    <property type="nucleotide sequence ID" value="NZ_JACHVA010000085.1"/>
</dbReference>
<keyword evidence="8" id="KW-1185">Reference proteome</keyword>
<dbReference type="PANTHER" id="PTHR30086:SF20">
    <property type="entry name" value="ARGININE EXPORTER PROTEIN ARGO-RELATED"/>
    <property type="match status" value="1"/>
</dbReference>
<feature type="transmembrane region" description="Helical" evidence="6">
    <location>
        <begin position="186"/>
        <end position="203"/>
    </location>
</feature>
<feature type="transmembrane region" description="Helical" evidence="6">
    <location>
        <begin position="74"/>
        <end position="94"/>
    </location>
</feature>
<feature type="transmembrane region" description="Helical" evidence="6">
    <location>
        <begin position="149"/>
        <end position="174"/>
    </location>
</feature>
<feature type="transmembrane region" description="Helical" evidence="6">
    <location>
        <begin position="39"/>
        <end position="65"/>
    </location>
</feature>
<evidence type="ECO:0000256" key="6">
    <source>
        <dbReference type="SAM" id="Phobius"/>
    </source>
</evidence>
<evidence type="ECO:0000256" key="3">
    <source>
        <dbReference type="ARBA" id="ARBA00022692"/>
    </source>
</evidence>
<dbReference type="Pfam" id="PF01810">
    <property type="entry name" value="LysE"/>
    <property type="match status" value="1"/>
</dbReference>
<evidence type="ECO:0000256" key="2">
    <source>
        <dbReference type="ARBA" id="ARBA00022475"/>
    </source>
</evidence>
<accession>A0A7X1E653</accession>
<dbReference type="GO" id="GO:0015171">
    <property type="term" value="F:amino acid transmembrane transporter activity"/>
    <property type="evidence" value="ECO:0007669"/>
    <property type="project" value="TreeGrafter"/>
</dbReference>
<evidence type="ECO:0000256" key="1">
    <source>
        <dbReference type="ARBA" id="ARBA00004651"/>
    </source>
</evidence>